<reference evidence="1 2" key="1">
    <citation type="journal article" date="2023" name="Microorganisms">
        <title>Thiorhodovibrio frisius and Trv. litoralis spp. nov., Two Novel Members from a Clade of Fastidious Purple Sulfur Bacteria That Exhibit Unique Red-Shifted Light-Harvesting Capabilities.</title>
        <authorList>
            <person name="Methner A."/>
            <person name="Kuzyk S.B."/>
            <person name="Petersen J."/>
            <person name="Bauer S."/>
            <person name="Brinkmann H."/>
            <person name="Sichau K."/>
            <person name="Wanner G."/>
            <person name="Wolf J."/>
            <person name="Neumann-Schaal M."/>
            <person name="Henke P."/>
            <person name="Tank M."/>
            <person name="Sproer C."/>
            <person name="Bunk B."/>
            <person name="Overmann J."/>
        </authorList>
    </citation>
    <scope>NUCLEOTIDE SEQUENCE [LARGE SCALE GENOMIC DNA]</scope>
    <source>
        <strain evidence="1 2">DSM 6702</strain>
    </source>
</reference>
<sequence length="75" mass="8644">MLPTPWVWKPLVTELLADPRIRDCCQFWFFYYPTGQPVPLSALELRRALDDAVARTQLLAASSNNQEQSRARINP</sequence>
<dbReference type="EMBL" id="CP121472">
    <property type="protein sequence ID" value="WPL17161.1"/>
    <property type="molecule type" value="Genomic_DNA"/>
</dbReference>
<name>A0ABZ0SA46_9GAMM</name>
<dbReference type="RefSeq" id="WP_328987677.1">
    <property type="nucleotide sequence ID" value="NZ_CP121472.1"/>
</dbReference>
<protein>
    <submittedName>
        <fullName evidence="1">Uncharacterized protein</fullName>
    </submittedName>
</protein>
<organism evidence="1 2">
    <name type="scientific">Thiorhodovibrio winogradskyi</name>
    <dbReference type="NCBI Taxonomy" id="77007"/>
    <lineage>
        <taxon>Bacteria</taxon>
        <taxon>Pseudomonadati</taxon>
        <taxon>Pseudomonadota</taxon>
        <taxon>Gammaproteobacteria</taxon>
        <taxon>Chromatiales</taxon>
        <taxon>Chromatiaceae</taxon>
        <taxon>Thiorhodovibrio</taxon>
    </lineage>
</organism>
<proteinExistence type="predicted"/>
<dbReference type="Proteomes" id="UP001432180">
    <property type="component" value="Chromosome"/>
</dbReference>
<gene>
    <name evidence="1" type="ORF">Thiowin_02153</name>
</gene>
<accession>A0ABZ0SA46</accession>
<evidence type="ECO:0000313" key="2">
    <source>
        <dbReference type="Proteomes" id="UP001432180"/>
    </source>
</evidence>
<evidence type="ECO:0000313" key="1">
    <source>
        <dbReference type="EMBL" id="WPL17161.1"/>
    </source>
</evidence>
<keyword evidence="2" id="KW-1185">Reference proteome</keyword>